<keyword evidence="7" id="KW-1185">Reference proteome</keyword>
<gene>
    <name evidence="5" type="primary">SSE1_6</name>
    <name evidence="6" type="synonym">SSE1_3</name>
    <name evidence="6" type="ORF">VKT23_007703</name>
    <name evidence="5" type="ORF">VKT23_018326</name>
</gene>
<dbReference type="Gene3D" id="3.30.420.40">
    <property type="match status" value="2"/>
</dbReference>
<dbReference type="PRINTS" id="PR00301">
    <property type="entry name" value="HEATSHOCK70"/>
</dbReference>
<proteinExistence type="inferred from homology"/>
<reference evidence="5 7" key="1">
    <citation type="submission" date="2024-01" db="EMBL/GenBank/DDBJ databases">
        <title>A draft genome for the cacao thread blight pathogen Marasmiellus scandens.</title>
        <authorList>
            <person name="Baruah I.K."/>
            <person name="Leung J."/>
            <person name="Bukari Y."/>
            <person name="Amoako-Attah I."/>
            <person name="Meinhardt L.W."/>
            <person name="Bailey B.A."/>
            <person name="Cohen S.P."/>
        </authorList>
    </citation>
    <scope>NUCLEOTIDE SEQUENCE [LARGE SCALE GENOMIC DNA]</scope>
    <source>
        <strain evidence="5 7">GH-19</strain>
    </source>
</reference>
<dbReference type="InterPro" id="IPR029048">
    <property type="entry name" value="HSP70_C_sf"/>
</dbReference>
<dbReference type="SUPFAM" id="SSF100920">
    <property type="entry name" value="Heat shock protein 70kD (HSP70), peptide-binding domain"/>
    <property type="match status" value="1"/>
</dbReference>
<dbReference type="InterPro" id="IPR029047">
    <property type="entry name" value="HSP70_peptide-bd_sf"/>
</dbReference>
<comment type="similarity">
    <text evidence="1">Belongs to the heat shock protein 70 family.</text>
</comment>
<keyword evidence="3" id="KW-0067">ATP-binding</keyword>
<dbReference type="CDD" id="cd24094">
    <property type="entry name" value="ASKHA_NBD_HSP70_ScSse"/>
    <property type="match status" value="1"/>
</dbReference>
<evidence type="ECO:0000256" key="2">
    <source>
        <dbReference type="ARBA" id="ARBA00022741"/>
    </source>
</evidence>
<dbReference type="PANTHER" id="PTHR45639">
    <property type="entry name" value="HSC70CB, ISOFORM G-RELATED"/>
    <property type="match status" value="1"/>
</dbReference>
<protein>
    <submittedName>
        <fullName evidence="5">Adenyl-nucleotide exchange factor sse1</fullName>
    </submittedName>
</protein>
<organism evidence="5 7">
    <name type="scientific">Marasmiellus scandens</name>
    <dbReference type="NCBI Taxonomy" id="2682957"/>
    <lineage>
        <taxon>Eukaryota</taxon>
        <taxon>Fungi</taxon>
        <taxon>Dikarya</taxon>
        <taxon>Basidiomycota</taxon>
        <taxon>Agaricomycotina</taxon>
        <taxon>Agaricomycetes</taxon>
        <taxon>Agaricomycetidae</taxon>
        <taxon>Agaricales</taxon>
        <taxon>Marasmiineae</taxon>
        <taxon>Omphalotaceae</taxon>
        <taxon>Marasmiellus</taxon>
    </lineage>
</organism>
<evidence type="ECO:0000256" key="3">
    <source>
        <dbReference type="ARBA" id="ARBA00022840"/>
    </source>
</evidence>
<dbReference type="InterPro" id="IPR013126">
    <property type="entry name" value="Hsp_70_fam"/>
</dbReference>
<feature type="region of interest" description="Disordered" evidence="4">
    <location>
        <begin position="730"/>
        <end position="777"/>
    </location>
</feature>
<evidence type="ECO:0000313" key="7">
    <source>
        <dbReference type="Proteomes" id="UP001498398"/>
    </source>
</evidence>
<accession>A0ABR1IPI5</accession>
<dbReference type="Proteomes" id="UP001498398">
    <property type="component" value="Unassembled WGS sequence"/>
</dbReference>
<keyword evidence="2" id="KW-0547">Nucleotide-binding</keyword>
<dbReference type="InterPro" id="IPR043129">
    <property type="entry name" value="ATPase_NBD"/>
</dbReference>
<dbReference type="Gene3D" id="3.30.30.30">
    <property type="match status" value="1"/>
</dbReference>
<dbReference type="SUPFAM" id="SSF53067">
    <property type="entry name" value="Actin-like ATPase domain"/>
    <property type="match status" value="2"/>
</dbReference>
<evidence type="ECO:0000313" key="6">
    <source>
        <dbReference type="EMBL" id="KAK7463118.1"/>
    </source>
</evidence>
<sequence length="777" mass="85603">MAVVGVDFGTLHSKIGVARHRGIDIITNEVSNRATPSLVAFGPKQRAIGESAKTQETSNFKNTIGSLKRLAGRTLNDPDIQNVEKKFINASLVDVQGSVGVEVNFVGEKQKFSAIQLNAMYLGKLRDIAASELKTGVTDIVIAVPGWFTDVQRRAILDAASVAGLNVLRLINDTTAAALGYGITKSDLPEVDAPRHVCFIDVGHSSMSVAVVAFSKGQLVVKSTAYDRHLGGRDIDYALVRHFAEEFKGKYKIDVLSSPKATFRLAAGCEKLKKVLSANAEAPLNVESIMNDVDASSKLTRDELEGLIADELSRITTPIKQALEDSGLSIDEIDSVELIGGSTRIPAIRSRIQSCFPSKTLSTTLNQDEAVARGATFTCAMLSPVFRVRDFHMNDISHYPIKVQWQASPTDPEEDTELVVFNHGNPVPSTKILSFYRKEPFEVEAVYAEPAKLPGGINPWVSKFTAKEVPLEASGDPAHVKIKTRLNIHGVMSFESAYIETVEEKDEPAPMDVEGQEPQPPKKKKVVKKSEIKFVATNSSLDKSVIDSLREKEASMHASDKLVMDTEDRKNALEEYVYDTRSKLDDRFAPFVQPEEKSKLLAALQEAEDWLYTEEGEDATKSAYVSRLDALKALGDPIAFRYREHEERQRAIAQLRETLNSYMAQATSGDEKFSHIEEKDKQAVVEKVATTQKWLEDQSVRQMEKPKNVDPVLTTAEIGKKRDEVIYFATPILTKPKPKPPVAPGSGTQTPKEQPEPAKEAPKEAPKEDGPSEMDVD</sequence>
<dbReference type="Gene3D" id="1.20.1270.10">
    <property type="match status" value="1"/>
</dbReference>
<name>A0ABR1IPI5_9AGAR</name>
<dbReference type="EMBL" id="JBANRG010000082">
    <property type="protein sequence ID" value="KAK7437891.1"/>
    <property type="molecule type" value="Genomic_DNA"/>
</dbReference>
<dbReference type="PROSITE" id="PS01036">
    <property type="entry name" value="HSP70_3"/>
    <property type="match status" value="1"/>
</dbReference>
<evidence type="ECO:0000313" key="5">
    <source>
        <dbReference type="EMBL" id="KAK7437891.1"/>
    </source>
</evidence>
<feature type="compositionally biased region" description="Basic and acidic residues" evidence="4">
    <location>
        <begin position="753"/>
        <end position="770"/>
    </location>
</feature>
<dbReference type="EMBL" id="JBANRG010000010">
    <property type="protein sequence ID" value="KAK7463118.1"/>
    <property type="molecule type" value="Genomic_DNA"/>
</dbReference>
<feature type="region of interest" description="Disordered" evidence="4">
    <location>
        <begin position="504"/>
        <end position="524"/>
    </location>
</feature>
<dbReference type="SUPFAM" id="SSF100934">
    <property type="entry name" value="Heat shock protein 70kD (HSP70), C-terminal subdomain"/>
    <property type="match status" value="2"/>
</dbReference>
<dbReference type="InterPro" id="IPR018181">
    <property type="entry name" value="Heat_shock_70_CS"/>
</dbReference>
<comment type="caution">
    <text evidence="5">The sequence shown here is derived from an EMBL/GenBank/DDBJ whole genome shotgun (WGS) entry which is preliminary data.</text>
</comment>
<dbReference type="Gene3D" id="2.60.34.10">
    <property type="entry name" value="Substrate Binding Domain Of DNAk, Chain A, domain 1"/>
    <property type="match status" value="1"/>
</dbReference>
<evidence type="ECO:0000256" key="4">
    <source>
        <dbReference type="SAM" id="MobiDB-lite"/>
    </source>
</evidence>
<dbReference type="PANTHER" id="PTHR45639:SF4">
    <property type="entry name" value="HSC70CB, ISOFORM G"/>
    <property type="match status" value="1"/>
</dbReference>
<dbReference type="Pfam" id="PF00012">
    <property type="entry name" value="HSP70"/>
    <property type="match status" value="1"/>
</dbReference>
<evidence type="ECO:0000256" key="1">
    <source>
        <dbReference type="ARBA" id="ARBA00007381"/>
    </source>
</evidence>
<dbReference type="Gene3D" id="3.90.640.10">
    <property type="entry name" value="Actin, Chain A, domain 4"/>
    <property type="match status" value="1"/>
</dbReference>